<accession>A0ABS6EXT0</accession>
<keyword evidence="2" id="KW-1185">Reference proteome</keyword>
<reference evidence="1 2" key="1">
    <citation type="submission" date="2021-06" db="EMBL/GenBank/DDBJ databases">
        <authorList>
            <person name="Sun Q."/>
            <person name="Li D."/>
        </authorList>
    </citation>
    <scope>NUCLEOTIDE SEQUENCE [LARGE SCALE GENOMIC DNA]</scope>
    <source>
        <strain evidence="1 2">MSJ-4</strain>
    </source>
</reference>
<protein>
    <submittedName>
        <fullName evidence="1">Pentapeptide repeat-containing protein</fullName>
    </submittedName>
</protein>
<comment type="caution">
    <text evidence="1">The sequence shown here is derived from an EMBL/GenBank/DDBJ whole genome shotgun (WGS) entry which is preliminary data.</text>
</comment>
<sequence>MKDKKNDFSIEKPKLPIDLEGIESIGQLEDESYISSGVIGGYIIENQVADAVTFNEVIFKNSTFIGSSLNYAELTDVRFEHCDLSNVDFRNSIIHRVEFINCKVMGINLSESTLRNVRFNQCSGDYGFFSFADCKAVKFQDCELCYSDFQDCNFNKVGFYNTDLTQCQMSGTKLKDIDFTSCNVDGIGARIDNLRGAIFSPVQAVSLSKLMGIIIR</sequence>
<dbReference type="RefSeq" id="WP_216455974.1">
    <property type="nucleotide sequence ID" value="NZ_JAHLQL010000001.1"/>
</dbReference>
<dbReference type="PANTHER" id="PTHR42999">
    <property type="entry name" value="ANTIBIOTIC RESISTANCE PROTEIN MCBG"/>
    <property type="match status" value="1"/>
</dbReference>
<gene>
    <name evidence="1" type="ORF">KQI89_03865</name>
</gene>
<evidence type="ECO:0000313" key="2">
    <source>
        <dbReference type="Proteomes" id="UP000736583"/>
    </source>
</evidence>
<name>A0ABS6EXT0_9CLOT</name>
<proteinExistence type="predicted"/>
<evidence type="ECO:0000313" key="1">
    <source>
        <dbReference type="EMBL" id="MBU5590891.1"/>
    </source>
</evidence>
<dbReference type="InterPro" id="IPR052949">
    <property type="entry name" value="PA_immunity-related"/>
</dbReference>
<organism evidence="1 2">
    <name type="scientific">Clostridium simiarum</name>
    <dbReference type="NCBI Taxonomy" id="2841506"/>
    <lineage>
        <taxon>Bacteria</taxon>
        <taxon>Bacillati</taxon>
        <taxon>Bacillota</taxon>
        <taxon>Clostridia</taxon>
        <taxon>Eubacteriales</taxon>
        <taxon>Clostridiaceae</taxon>
        <taxon>Clostridium</taxon>
    </lineage>
</organism>
<dbReference type="PANTHER" id="PTHR42999:SF1">
    <property type="entry name" value="PENTAPEPTIDE REPEAT-CONTAINING PROTEIN"/>
    <property type="match status" value="1"/>
</dbReference>
<dbReference type="Pfam" id="PF13599">
    <property type="entry name" value="Pentapeptide_4"/>
    <property type="match status" value="1"/>
</dbReference>
<dbReference type="EMBL" id="JAHLQL010000001">
    <property type="protein sequence ID" value="MBU5590891.1"/>
    <property type="molecule type" value="Genomic_DNA"/>
</dbReference>
<dbReference type="InterPro" id="IPR001646">
    <property type="entry name" value="5peptide_repeat"/>
</dbReference>
<dbReference type="Proteomes" id="UP000736583">
    <property type="component" value="Unassembled WGS sequence"/>
</dbReference>